<feature type="signal peptide" evidence="4">
    <location>
        <begin position="1"/>
        <end position="20"/>
    </location>
</feature>
<dbReference type="Gene3D" id="2.60.40.10">
    <property type="entry name" value="Immunoglobulins"/>
    <property type="match status" value="2"/>
</dbReference>
<name>A0ABT4A2C4_9BACT</name>
<protein>
    <submittedName>
        <fullName evidence="5">Kelch-like protein</fullName>
    </submittedName>
</protein>
<organism evidence="5 6">
    <name type="scientific">Archangium lansingense</name>
    <dbReference type="NCBI Taxonomy" id="2995310"/>
    <lineage>
        <taxon>Bacteria</taxon>
        <taxon>Pseudomonadati</taxon>
        <taxon>Myxococcota</taxon>
        <taxon>Myxococcia</taxon>
        <taxon>Myxococcales</taxon>
        <taxon>Cystobacterineae</taxon>
        <taxon>Archangiaceae</taxon>
        <taxon>Archangium</taxon>
    </lineage>
</organism>
<dbReference type="NCBIfam" id="TIGR02232">
    <property type="entry name" value="myxo_disulf_rpt"/>
    <property type="match status" value="2"/>
</dbReference>
<evidence type="ECO:0000256" key="2">
    <source>
        <dbReference type="ARBA" id="ARBA00022737"/>
    </source>
</evidence>
<keyword evidence="1 4" id="KW-0732">Signal</keyword>
<keyword evidence="6" id="KW-1185">Reference proteome</keyword>
<evidence type="ECO:0000313" key="6">
    <source>
        <dbReference type="Proteomes" id="UP001207654"/>
    </source>
</evidence>
<keyword evidence="2" id="KW-0677">Repeat</keyword>
<feature type="chain" id="PRO_5045844677" evidence="4">
    <location>
        <begin position="21"/>
        <end position="690"/>
    </location>
</feature>
<dbReference type="InterPro" id="IPR035986">
    <property type="entry name" value="PKD_dom_sf"/>
</dbReference>
<dbReference type="EMBL" id="JAPNKA010000001">
    <property type="protein sequence ID" value="MCY1075796.1"/>
    <property type="molecule type" value="Genomic_DNA"/>
</dbReference>
<dbReference type="PROSITE" id="PS51257">
    <property type="entry name" value="PROKAR_LIPOPROTEIN"/>
    <property type="match status" value="1"/>
</dbReference>
<dbReference type="RefSeq" id="WP_267534710.1">
    <property type="nucleotide sequence ID" value="NZ_JAPNKA010000001.1"/>
</dbReference>
<proteinExistence type="predicted"/>
<dbReference type="InterPro" id="IPR013783">
    <property type="entry name" value="Ig-like_fold"/>
</dbReference>
<reference evidence="5 6" key="1">
    <citation type="submission" date="2022-11" db="EMBL/GenBank/DDBJ databases">
        <title>Minimal conservation of predation-associated metabolite biosynthetic gene clusters underscores biosynthetic potential of Myxococcota including descriptions for ten novel species: Archangium lansinium sp. nov., Myxococcus landrumus sp. nov., Nannocystis bai.</title>
        <authorList>
            <person name="Ahearne A."/>
            <person name="Stevens C."/>
            <person name="Phillips K."/>
        </authorList>
    </citation>
    <scope>NUCLEOTIDE SEQUENCE [LARGE SCALE GENOMIC DNA]</scope>
    <source>
        <strain evidence="5 6">MIWBW</strain>
    </source>
</reference>
<accession>A0ABT4A2C4</accession>
<dbReference type="Proteomes" id="UP001207654">
    <property type="component" value="Unassembled WGS sequence"/>
</dbReference>
<comment type="caution">
    <text evidence="5">The sequence shown here is derived from an EMBL/GenBank/DDBJ whole genome shotgun (WGS) entry which is preliminary data.</text>
</comment>
<evidence type="ECO:0000256" key="3">
    <source>
        <dbReference type="ARBA" id="ARBA00023157"/>
    </source>
</evidence>
<sequence>MSRISLRTHLGLGLLFLALAACTPEVTVGSVEVVGSLPQSLSAGDIAEVRVTVSAADMSPRTVSLALSGSTWRGTLHELPAGTLRTFSAEALDGSGTRLYAGQATDVTILAGKTTLVSILLQQVSEPPPFENAAPSITSLTVAPNLVAPGGRVSLNVTVRDVNAGDTLTYAWTASAGSFASASSASTTWTAPAAAGPVTFTFTVTDPHGASATLGFTVTVADAGSAEVEVRLNTWPQVSRVNATPSGVEVGETTTVVATASDSDGDVLSYEWTASCAGTWAEGTSATARFTPSAQPAGETCPNCALTVVAKDGRGGQGRGTFSLCVGSKPTARFPPRIVEAWRSAPSVGPGGSVTLGVKAEDPQGSALTFSWEAATGILSAPAHTAGTSEVLWTAPGCVPAGVSPRITATVSNALGLSTTTSFSFSGLPACAASFCGDGMLDEGEACDDGNSDNGDDCVAGCMLAMCGDGYVDGASPRIEQCDTAGESPSCDADCTARICGDGQVNVSAGEQCDNSGGGDSASCDADCTIPFCGDHYVNTPRGEQCDTGGNSVSCDADCTVSACGDHFLNPAAGEQCDTGGNSAYCDADCTMAMCGDALTNSAAGEACDDGNTVTETQCPYGTPTCTACSATCSARLNLTGPYCGDGIVSSGEVCDDGNSVTETQCPAGTPTCVRCNATCTAVLHLTGPI</sequence>
<evidence type="ECO:0000313" key="5">
    <source>
        <dbReference type="EMBL" id="MCY1075796.1"/>
    </source>
</evidence>
<dbReference type="Pfam" id="PF17963">
    <property type="entry name" value="Big_9"/>
    <property type="match status" value="2"/>
</dbReference>
<dbReference type="InterPro" id="IPR011936">
    <property type="entry name" value="Myxo_disulph_rpt"/>
</dbReference>
<gene>
    <name evidence="5" type="ORF">OV287_15080</name>
</gene>
<evidence type="ECO:0000256" key="1">
    <source>
        <dbReference type="ARBA" id="ARBA00022729"/>
    </source>
</evidence>
<keyword evidence="3" id="KW-1015">Disulfide bond</keyword>
<dbReference type="SUPFAM" id="SSF49299">
    <property type="entry name" value="PKD domain"/>
    <property type="match status" value="1"/>
</dbReference>
<evidence type="ECO:0000256" key="4">
    <source>
        <dbReference type="SAM" id="SignalP"/>
    </source>
</evidence>